<name>A0ABZ0QC87_9VIBR</name>
<keyword evidence="2" id="KW-1185">Reference proteome</keyword>
<evidence type="ECO:0000313" key="1">
    <source>
        <dbReference type="EMBL" id="WPC73387.1"/>
    </source>
</evidence>
<protein>
    <submittedName>
        <fullName evidence="1">Uncharacterized protein</fullName>
    </submittedName>
</protein>
<evidence type="ECO:0000313" key="2">
    <source>
        <dbReference type="Proteomes" id="UP001304071"/>
    </source>
</evidence>
<gene>
    <name evidence="1" type="ORF">R8Z52_14895</name>
</gene>
<reference evidence="1 2" key="1">
    <citation type="submission" date="2023-11" db="EMBL/GenBank/DDBJ databases">
        <title>Plant-associative lifestyle of Vibrio porteresiae and its evolutionary dynamics.</title>
        <authorList>
            <person name="Rameshkumar N."/>
            <person name="Kirti K."/>
        </authorList>
    </citation>
    <scope>NUCLEOTIDE SEQUENCE [LARGE SCALE GENOMIC DNA]</scope>
    <source>
        <strain evidence="1 2">MSSRF30</strain>
    </source>
</reference>
<accession>A0ABZ0QC87</accession>
<proteinExistence type="predicted"/>
<dbReference type="Proteomes" id="UP001304071">
    <property type="component" value="Chromosome 1"/>
</dbReference>
<dbReference type="RefSeq" id="WP_261893237.1">
    <property type="nucleotide sequence ID" value="NZ_AP024895.1"/>
</dbReference>
<sequence>MQSPFFWLKDSLRAKRYFSSQLAMNIEIEKSWEHPSFCFHHYHRV</sequence>
<dbReference type="EMBL" id="CP138203">
    <property type="protein sequence ID" value="WPC73387.1"/>
    <property type="molecule type" value="Genomic_DNA"/>
</dbReference>
<organism evidence="1 2">
    <name type="scientific">Vibrio porteresiae DSM 19223</name>
    <dbReference type="NCBI Taxonomy" id="1123496"/>
    <lineage>
        <taxon>Bacteria</taxon>
        <taxon>Pseudomonadati</taxon>
        <taxon>Pseudomonadota</taxon>
        <taxon>Gammaproteobacteria</taxon>
        <taxon>Vibrionales</taxon>
        <taxon>Vibrionaceae</taxon>
        <taxon>Vibrio</taxon>
    </lineage>
</organism>